<feature type="transmembrane region" description="Helical" evidence="6">
    <location>
        <begin position="132"/>
        <end position="152"/>
    </location>
</feature>
<dbReference type="PANTHER" id="PTHR10010">
    <property type="entry name" value="SOLUTE CARRIER FAMILY 34 SODIUM PHOSPHATE , MEMBER 2-RELATED"/>
    <property type="match status" value="1"/>
</dbReference>
<evidence type="ECO:0000256" key="1">
    <source>
        <dbReference type="ARBA" id="ARBA00004651"/>
    </source>
</evidence>
<evidence type="ECO:0000313" key="8">
    <source>
        <dbReference type="Proteomes" id="UP000050580"/>
    </source>
</evidence>
<keyword evidence="5 6" id="KW-0472">Membrane</keyword>
<keyword evidence="4 6" id="KW-1133">Transmembrane helix</keyword>
<accession>A0A0U1PYP6</accession>
<keyword evidence="2" id="KW-1003">Cell membrane</keyword>
<dbReference type="GO" id="GO:0005436">
    <property type="term" value="F:sodium:phosphate symporter activity"/>
    <property type="evidence" value="ECO:0007669"/>
    <property type="project" value="InterPro"/>
</dbReference>
<evidence type="ECO:0000256" key="5">
    <source>
        <dbReference type="ARBA" id="ARBA00023136"/>
    </source>
</evidence>
<dbReference type="PATRIC" id="fig|1610491.3.peg.2063"/>
<dbReference type="AlphaFoldDB" id="A0A0U1PYP6"/>
<dbReference type="Proteomes" id="UP000050580">
    <property type="component" value="Unassembled WGS sequence"/>
</dbReference>
<name>A0A0U1PYP6_9BURK</name>
<dbReference type="EMBL" id="LBNQ01000029">
    <property type="protein sequence ID" value="KKW67596.1"/>
    <property type="molecule type" value="Genomic_DNA"/>
</dbReference>
<evidence type="ECO:0000256" key="2">
    <source>
        <dbReference type="ARBA" id="ARBA00022475"/>
    </source>
</evidence>
<feature type="transmembrane region" description="Helical" evidence="6">
    <location>
        <begin position="248"/>
        <end position="270"/>
    </location>
</feature>
<feature type="transmembrane region" description="Helical" evidence="6">
    <location>
        <begin position="67"/>
        <end position="88"/>
    </location>
</feature>
<comment type="subcellular location">
    <subcellularLocation>
        <location evidence="1">Cell membrane</location>
        <topology evidence="1">Multi-pass membrane protein</topology>
    </subcellularLocation>
</comment>
<dbReference type="OrthoDB" id="9763003at2"/>
<evidence type="ECO:0000256" key="6">
    <source>
        <dbReference type="SAM" id="Phobius"/>
    </source>
</evidence>
<dbReference type="GO" id="GO:0005886">
    <property type="term" value="C:plasma membrane"/>
    <property type="evidence" value="ECO:0007669"/>
    <property type="project" value="UniProtKB-SubCell"/>
</dbReference>
<organism evidence="7 8">
    <name type="scientific">Lampropedia cohaerens</name>
    <dbReference type="NCBI Taxonomy" id="1610491"/>
    <lineage>
        <taxon>Bacteria</taxon>
        <taxon>Pseudomonadati</taxon>
        <taxon>Pseudomonadota</taxon>
        <taxon>Betaproteobacteria</taxon>
        <taxon>Burkholderiales</taxon>
        <taxon>Comamonadaceae</taxon>
        <taxon>Lampropedia</taxon>
    </lineage>
</organism>
<evidence type="ECO:0000256" key="4">
    <source>
        <dbReference type="ARBA" id="ARBA00022989"/>
    </source>
</evidence>
<dbReference type="GO" id="GO:0044341">
    <property type="term" value="P:sodium-dependent phosphate transport"/>
    <property type="evidence" value="ECO:0007669"/>
    <property type="project" value="InterPro"/>
</dbReference>
<keyword evidence="8" id="KW-1185">Reference proteome</keyword>
<feature type="transmembrane region" description="Helical" evidence="6">
    <location>
        <begin position="173"/>
        <end position="204"/>
    </location>
</feature>
<evidence type="ECO:0008006" key="9">
    <source>
        <dbReference type="Google" id="ProtNLM"/>
    </source>
</evidence>
<comment type="caution">
    <text evidence="7">The sequence shown here is derived from an EMBL/GenBank/DDBJ whole genome shotgun (WGS) entry which is preliminary data.</text>
</comment>
<evidence type="ECO:0000256" key="3">
    <source>
        <dbReference type="ARBA" id="ARBA00022692"/>
    </source>
</evidence>
<reference evidence="7 8" key="1">
    <citation type="submission" date="2015-05" db="EMBL/GenBank/DDBJ databases">
        <title>Draft genome sequence of Lampropedia sp. CT6, isolated from the microbial mat of a hot water spring, located at Manikaran, India.</title>
        <authorList>
            <person name="Tripathi C."/>
            <person name="Rani P."/>
            <person name="Mahato N.K."/>
            <person name="Lal R."/>
        </authorList>
    </citation>
    <scope>NUCLEOTIDE SEQUENCE [LARGE SCALE GENOMIC DNA]</scope>
    <source>
        <strain evidence="7 8">CT6</strain>
    </source>
</reference>
<protein>
    <recommendedName>
        <fullName evidence="9">Na/Pi cotransporter</fullName>
    </recommendedName>
</protein>
<sequence>MFTSLSTLAGGIGLFLLGMVLMSDSLKAMAGESLRTALGRLTGKPVKALLVGMGATAMVQSSTATTMATIGFVSAGLLSFQNAIGVIIGANIGTTSTGWIVALLGMKFSISSLALPIIAIGALLKLLGKDRLALTGLALAGFGLMFIGIDFLQQAMAGMAERVDLSGVSGQGWAARLMLVLIGIVMTVLLQASSAALAATLAALSSGTIDFSQATALVIGQNIGTTATALLAAMGGSASAKRTALVHLLFNLGSAVLAFFLLQPAFVYLAHAWDLHHGSVDVALALAAFHSAFSIVGAAVFLPQAGLLARIASRIIHESAPPGLRYLDDSLLSVPALAIAATERTVCLGLADTCHLLAQRLRGEPLADSKSGLSLDKLLVAVDAYLDKLPVPQSGSDQQRLEHLLLLIDQTRVLRDDLGAISNVSVLRQQPALWALAERLAPVLERSAGWLADEGLAQREEVTEELRQVSAWVHEQQTQARRAVVEDAASYRITPAAALEQLTAQRWLERLSKHVARIAETLGDTRALYSD</sequence>
<dbReference type="RefSeq" id="WP_046742140.1">
    <property type="nucleotide sequence ID" value="NZ_LBNQ01000029.1"/>
</dbReference>
<dbReference type="STRING" id="1610491.AAV94_09705"/>
<dbReference type="NCBIfam" id="NF037997">
    <property type="entry name" value="Na_Pi_symport"/>
    <property type="match status" value="1"/>
</dbReference>
<dbReference type="Pfam" id="PF02690">
    <property type="entry name" value="Na_Pi_cotrans"/>
    <property type="match status" value="2"/>
</dbReference>
<gene>
    <name evidence="7" type="ORF">AAV94_09705</name>
</gene>
<proteinExistence type="predicted"/>
<keyword evidence="3 6" id="KW-0812">Transmembrane</keyword>
<feature type="transmembrane region" description="Helical" evidence="6">
    <location>
        <begin position="100"/>
        <end position="126"/>
    </location>
</feature>
<evidence type="ECO:0000313" key="7">
    <source>
        <dbReference type="EMBL" id="KKW67596.1"/>
    </source>
</evidence>
<feature type="transmembrane region" description="Helical" evidence="6">
    <location>
        <begin position="282"/>
        <end position="302"/>
    </location>
</feature>
<dbReference type="PANTHER" id="PTHR10010:SF46">
    <property type="entry name" value="SODIUM-DEPENDENT PHOSPHATE TRANSPORT PROTEIN 2B"/>
    <property type="match status" value="1"/>
</dbReference>
<feature type="transmembrane region" description="Helical" evidence="6">
    <location>
        <begin position="216"/>
        <end position="236"/>
    </location>
</feature>
<dbReference type="InterPro" id="IPR003841">
    <property type="entry name" value="Na/Pi_transpt"/>
</dbReference>